<gene>
    <name evidence="1" type="ORF">BGZ80_007158</name>
</gene>
<proteinExistence type="predicted"/>
<reference evidence="1" key="1">
    <citation type="journal article" date="2020" name="Fungal Divers.">
        <title>Resolving the Mortierellaceae phylogeny through synthesis of multi-gene phylogenetics and phylogenomics.</title>
        <authorList>
            <person name="Vandepol N."/>
            <person name="Liber J."/>
            <person name="Desiro A."/>
            <person name="Na H."/>
            <person name="Kennedy M."/>
            <person name="Barry K."/>
            <person name="Grigoriev I.V."/>
            <person name="Miller A.N."/>
            <person name="O'Donnell K."/>
            <person name="Stajich J.E."/>
            <person name="Bonito G."/>
        </authorList>
    </citation>
    <scope>NUCLEOTIDE SEQUENCE</scope>
    <source>
        <strain evidence="1">NRRL 2769</strain>
    </source>
</reference>
<protein>
    <submittedName>
        <fullName evidence="1">Uncharacterized protein</fullName>
    </submittedName>
</protein>
<dbReference type="InterPro" id="IPR032675">
    <property type="entry name" value="LRR_dom_sf"/>
</dbReference>
<dbReference type="AlphaFoldDB" id="A0A9P6SSS0"/>
<feature type="non-terminal residue" evidence="1">
    <location>
        <position position="1"/>
    </location>
</feature>
<comment type="caution">
    <text evidence="1">The sequence shown here is derived from an EMBL/GenBank/DDBJ whole genome shotgun (WGS) entry which is preliminary data.</text>
</comment>
<accession>A0A9P6SSS0</accession>
<evidence type="ECO:0000313" key="2">
    <source>
        <dbReference type="Proteomes" id="UP000703661"/>
    </source>
</evidence>
<evidence type="ECO:0000313" key="1">
    <source>
        <dbReference type="EMBL" id="KAF9996849.1"/>
    </source>
</evidence>
<name>A0A9P6SSS0_9FUNG</name>
<dbReference type="Proteomes" id="UP000703661">
    <property type="component" value="Unassembled WGS sequence"/>
</dbReference>
<dbReference type="Gene3D" id="3.80.10.10">
    <property type="entry name" value="Ribonuclease Inhibitor"/>
    <property type="match status" value="1"/>
</dbReference>
<dbReference type="EMBL" id="JAAAID010003610">
    <property type="protein sequence ID" value="KAF9996849.1"/>
    <property type="molecule type" value="Genomic_DNA"/>
</dbReference>
<dbReference type="SUPFAM" id="SSF52047">
    <property type="entry name" value="RNI-like"/>
    <property type="match status" value="1"/>
</dbReference>
<organism evidence="1 2">
    <name type="scientific">Entomortierella chlamydospora</name>
    <dbReference type="NCBI Taxonomy" id="101097"/>
    <lineage>
        <taxon>Eukaryota</taxon>
        <taxon>Fungi</taxon>
        <taxon>Fungi incertae sedis</taxon>
        <taxon>Mucoromycota</taxon>
        <taxon>Mortierellomycotina</taxon>
        <taxon>Mortierellomycetes</taxon>
        <taxon>Mortierellales</taxon>
        <taxon>Mortierellaceae</taxon>
        <taxon>Entomortierella</taxon>
    </lineage>
</organism>
<keyword evidence="2" id="KW-1185">Reference proteome</keyword>
<sequence>LWSLTLNSSPEKLVHLKHLIQKANIKSLQIDTHSRHISIPDLATPHPFLTELIIYHQHILPSSFYPIFVIHAATLQALEIHVSVPCDFDIVFALDTLPNLQSLVLSHTHWYAHVPLIGINFVGCSVQNPGRYDQQIYIDDKTKSWMQDPERLYPNLHSLDLRCTRGYPILGALLKKLPSLKTLKLMRCGSEALCLFTSFTKQYLPHLRAIGASDKGLNHELLSWVIRSNPNVETIEWPTAEAVPATFDRLARSCTSLKDLDFRNVQFTERMGETLFNLLCEPMPLNRIVAPLAIFKIRYALEKEKEGTVWQTSRLETLVVQFDCSLENNAAGSIEVNGAICSTSSADPVSLTPASDIAHTCESSGTLFQYLAKYCPRLTYLRSFIQPQIFLGQRGLKQLAGLQQLGELDLFVNRLNTIQESDILWLQHESVHAIDERYGNTDDGYYWPRLETIRITVKDLDTSMKLTQWIDSLSLRFAFKVESDGKTRL</sequence>